<feature type="non-terminal residue" evidence="2">
    <location>
        <position position="72"/>
    </location>
</feature>
<accession>A0A6J4KJU7</accession>
<dbReference type="AlphaFoldDB" id="A0A6J4KJU7"/>
<dbReference type="EMBL" id="CADCTQ010000493">
    <property type="protein sequence ID" value="CAA9308121.1"/>
    <property type="molecule type" value="Genomic_DNA"/>
</dbReference>
<organism evidence="2">
    <name type="scientific">uncultured Cytophagales bacterium</name>
    <dbReference type="NCBI Taxonomy" id="158755"/>
    <lineage>
        <taxon>Bacteria</taxon>
        <taxon>Pseudomonadati</taxon>
        <taxon>Bacteroidota</taxon>
        <taxon>Sphingobacteriia</taxon>
        <taxon>Sphingobacteriales</taxon>
        <taxon>environmental samples</taxon>
    </lineage>
</organism>
<feature type="non-terminal residue" evidence="2">
    <location>
        <position position="1"/>
    </location>
</feature>
<name>A0A6J4KJU7_9SPHI</name>
<sequence length="72" mass="7768">CHPPGPGTTTCPRTSLTAPGLFSRLSLTTKFSYFSRPYRKKTTYTSTSTVSVSKPKKPATKPATYLPTDSPA</sequence>
<evidence type="ECO:0000313" key="2">
    <source>
        <dbReference type="EMBL" id="CAA9308121.1"/>
    </source>
</evidence>
<feature type="region of interest" description="Disordered" evidence="1">
    <location>
        <begin position="44"/>
        <end position="72"/>
    </location>
</feature>
<proteinExistence type="predicted"/>
<reference evidence="2" key="1">
    <citation type="submission" date="2020-02" db="EMBL/GenBank/DDBJ databases">
        <authorList>
            <person name="Meier V. D."/>
        </authorList>
    </citation>
    <scope>NUCLEOTIDE SEQUENCE</scope>
    <source>
        <strain evidence="2">AVDCRST_MAG56</strain>
    </source>
</reference>
<feature type="compositionally biased region" description="Low complexity" evidence="1">
    <location>
        <begin position="44"/>
        <end position="53"/>
    </location>
</feature>
<gene>
    <name evidence="2" type="ORF">AVDCRST_MAG56-5993</name>
</gene>
<evidence type="ECO:0000256" key="1">
    <source>
        <dbReference type="SAM" id="MobiDB-lite"/>
    </source>
</evidence>
<protein>
    <submittedName>
        <fullName evidence="2">Uncharacterized protein</fullName>
    </submittedName>
</protein>